<evidence type="ECO:0000256" key="1">
    <source>
        <dbReference type="SAM" id="MobiDB-lite"/>
    </source>
</evidence>
<evidence type="ECO:0000313" key="4">
    <source>
        <dbReference type="RefSeq" id="XP_026726372.1"/>
    </source>
</evidence>
<dbReference type="KEGG" id="tnl:113492869"/>
<keyword evidence="3" id="KW-1185">Reference proteome</keyword>
<proteinExistence type="predicted"/>
<evidence type="ECO:0000256" key="2">
    <source>
        <dbReference type="SAM" id="SignalP"/>
    </source>
</evidence>
<organism evidence="3 4">
    <name type="scientific">Trichoplusia ni</name>
    <name type="common">Cabbage looper</name>
    <dbReference type="NCBI Taxonomy" id="7111"/>
    <lineage>
        <taxon>Eukaryota</taxon>
        <taxon>Metazoa</taxon>
        <taxon>Ecdysozoa</taxon>
        <taxon>Arthropoda</taxon>
        <taxon>Hexapoda</taxon>
        <taxon>Insecta</taxon>
        <taxon>Pterygota</taxon>
        <taxon>Neoptera</taxon>
        <taxon>Endopterygota</taxon>
        <taxon>Lepidoptera</taxon>
        <taxon>Glossata</taxon>
        <taxon>Ditrysia</taxon>
        <taxon>Noctuoidea</taxon>
        <taxon>Noctuidae</taxon>
        <taxon>Plusiinae</taxon>
        <taxon>Trichoplusia</taxon>
    </lineage>
</organism>
<evidence type="ECO:0000313" key="3">
    <source>
        <dbReference type="Proteomes" id="UP000322000"/>
    </source>
</evidence>
<sequence>MHVIWLTCLIAVFSQFGDCQVQWAQPMYQPKPRYYDCCSSAIEEINELLQVLRKFDEDRSCQPVQNPDKGSCLSEEIIMKLVNALIYTATQNCGSNGGSGGNGVGGGGGGGGNGLGGGLGGGLGLNLGLGGGLGGGLLGGSGSGGGSANGGGSPTGSGGGGKGLVAGSGGKNNGGLLTDVLDTVGDIL</sequence>
<feature type="signal peptide" evidence="2">
    <location>
        <begin position="1"/>
        <end position="19"/>
    </location>
</feature>
<name>A0A7E5VDL5_TRINI</name>
<protein>
    <submittedName>
        <fullName evidence="4">Acanthoscurrin-1-like</fullName>
    </submittedName>
</protein>
<keyword evidence="2" id="KW-0732">Signal</keyword>
<dbReference type="RefSeq" id="XP_026726372.1">
    <property type="nucleotide sequence ID" value="XM_026870571.1"/>
</dbReference>
<dbReference type="OrthoDB" id="6926865at2759"/>
<dbReference type="Proteomes" id="UP000322000">
    <property type="component" value="Chromosome 4"/>
</dbReference>
<feature type="chain" id="PRO_5028824150" evidence="2">
    <location>
        <begin position="20"/>
        <end position="188"/>
    </location>
</feature>
<feature type="region of interest" description="Disordered" evidence="1">
    <location>
        <begin position="144"/>
        <end position="164"/>
    </location>
</feature>
<accession>A0A7E5VDL5</accession>
<reference evidence="4" key="1">
    <citation type="submission" date="2025-08" db="UniProtKB">
        <authorList>
            <consortium name="RefSeq"/>
        </authorList>
    </citation>
    <scope>IDENTIFICATION</scope>
</reference>
<dbReference type="GeneID" id="113492869"/>
<dbReference type="AlphaFoldDB" id="A0A7E5VDL5"/>
<gene>
    <name evidence="4" type="primary">LOC113492869</name>
</gene>
<dbReference type="InParanoid" id="A0A7E5VDL5"/>